<dbReference type="InterPro" id="IPR000330">
    <property type="entry name" value="SNF2_N"/>
</dbReference>
<dbReference type="CDD" id="cd22254">
    <property type="entry name" value="CSB_WHD"/>
    <property type="match status" value="1"/>
</dbReference>
<reference evidence="25" key="1">
    <citation type="submission" date="2015-11" db="EMBL/GenBank/DDBJ databases">
        <title>De novo transcriptome assembly of four potential Pierce s Disease insect vectors from Arizona vineyards.</title>
        <authorList>
            <person name="Tassone E.E."/>
        </authorList>
    </citation>
    <scope>NUCLEOTIDE SEQUENCE</scope>
</reference>
<evidence type="ECO:0000256" key="19">
    <source>
        <dbReference type="ARBA" id="ARBA00071998"/>
    </source>
</evidence>
<keyword evidence="7" id="KW-0227">DNA damage</keyword>
<dbReference type="PANTHER" id="PTHR45629">
    <property type="entry name" value="SNF2/RAD54 FAMILY MEMBER"/>
    <property type="match status" value="1"/>
</dbReference>
<gene>
    <name evidence="25" type="ORF">g.30723</name>
</gene>
<evidence type="ECO:0000256" key="10">
    <source>
        <dbReference type="ARBA" id="ARBA00022806"/>
    </source>
</evidence>
<protein>
    <recommendedName>
        <fullName evidence="19">DNA excision repair protein ERCC-6</fullName>
    </recommendedName>
    <alternativeName>
        <fullName evidence="20">ATP-dependent helicase ERCC6</fullName>
    </alternativeName>
    <alternativeName>
        <fullName evidence="21">Cockayne syndrome protein CSB</fullName>
    </alternativeName>
    <alternativeName>
        <fullName evidence="4">DNA repair and recombination protein RAD54-like</fullName>
    </alternativeName>
    <alternativeName>
        <fullName evidence="18">Protein okra</fullName>
    </alternativeName>
</protein>
<comment type="subcellular location">
    <subcellularLocation>
        <location evidence="1">Nucleus</location>
    </subcellularLocation>
</comment>
<dbReference type="InterPro" id="IPR038718">
    <property type="entry name" value="SNF2-like_sf"/>
</dbReference>
<dbReference type="GO" id="GO:0004386">
    <property type="term" value="F:helicase activity"/>
    <property type="evidence" value="ECO:0007669"/>
    <property type="project" value="UniProtKB-KW"/>
</dbReference>
<dbReference type="EMBL" id="GECU01021192">
    <property type="protein sequence ID" value="JAS86514.1"/>
    <property type="molecule type" value="Transcribed_RNA"/>
</dbReference>
<feature type="region of interest" description="Disordered" evidence="22">
    <location>
        <begin position="542"/>
        <end position="568"/>
    </location>
</feature>
<dbReference type="PANTHER" id="PTHR45629:SF7">
    <property type="entry name" value="DNA EXCISION REPAIR PROTEIN ERCC-6-RELATED"/>
    <property type="match status" value="1"/>
</dbReference>
<comment type="similarity">
    <text evidence="2">Belongs to the SNF2/RAD54 helicase family.</text>
</comment>
<dbReference type="InterPro" id="IPR027417">
    <property type="entry name" value="P-loop_NTPase"/>
</dbReference>
<evidence type="ECO:0000256" key="13">
    <source>
        <dbReference type="ARBA" id="ARBA00023204"/>
    </source>
</evidence>
<dbReference type="AlphaFoldDB" id="A0A1B6IHW0"/>
<evidence type="ECO:0000256" key="18">
    <source>
        <dbReference type="ARBA" id="ARBA00029956"/>
    </source>
</evidence>
<evidence type="ECO:0000256" key="16">
    <source>
        <dbReference type="ARBA" id="ARBA00023306"/>
    </source>
</evidence>
<feature type="domain" description="Helicase ATP-binding" evidence="23">
    <location>
        <begin position="1"/>
        <end position="68"/>
    </location>
</feature>
<dbReference type="Pfam" id="PF00271">
    <property type="entry name" value="Helicase_C"/>
    <property type="match status" value="1"/>
</dbReference>
<proteinExistence type="inferred from homology"/>
<evidence type="ECO:0000256" key="17">
    <source>
        <dbReference type="ARBA" id="ARBA00024776"/>
    </source>
</evidence>
<feature type="compositionally biased region" description="Basic residues" evidence="22">
    <location>
        <begin position="543"/>
        <end position="564"/>
    </location>
</feature>
<evidence type="ECO:0000313" key="25">
    <source>
        <dbReference type="EMBL" id="JAS86514.1"/>
    </source>
</evidence>
<dbReference type="Gene3D" id="3.40.50.10810">
    <property type="entry name" value="Tandem AAA-ATPase domain"/>
    <property type="match status" value="1"/>
</dbReference>
<keyword evidence="6" id="KW-0547">Nucleotide-binding</keyword>
<evidence type="ECO:0000256" key="14">
    <source>
        <dbReference type="ARBA" id="ARBA00023242"/>
    </source>
</evidence>
<dbReference type="GO" id="GO:0005634">
    <property type="term" value="C:nucleus"/>
    <property type="evidence" value="ECO:0007669"/>
    <property type="project" value="UniProtKB-SubCell"/>
</dbReference>
<keyword evidence="15" id="KW-0469">Meiosis</keyword>
<keyword evidence="16" id="KW-0131">Cell cycle</keyword>
<dbReference type="GO" id="GO:0005524">
    <property type="term" value="F:ATP binding"/>
    <property type="evidence" value="ECO:0007669"/>
    <property type="project" value="UniProtKB-KW"/>
</dbReference>
<evidence type="ECO:0000256" key="7">
    <source>
        <dbReference type="ARBA" id="ARBA00022763"/>
    </source>
</evidence>
<evidence type="ECO:0000256" key="6">
    <source>
        <dbReference type="ARBA" id="ARBA00022741"/>
    </source>
</evidence>
<dbReference type="GO" id="GO:0016787">
    <property type="term" value="F:hydrolase activity"/>
    <property type="evidence" value="ECO:0007669"/>
    <property type="project" value="UniProtKB-KW"/>
</dbReference>
<feature type="compositionally biased region" description="Basic and acidic residues" evidence="22">
    <location>
        <begin position="438"/>
        <end position="451"/>
    </location>
</feature>
<feature type="domain" description="Helicase C-terminal" evidence="24">
    <location>
        <begin position="216"/>
        <end position="376"/>
    </location>
</feature>
<evidence type="ECO:0000259" key="23">
    <source>
        <dbReference type="PROSITE" id="PS51192"/>
    </source>
</evidence>
<dbReference type="InterPro" id="IPR050496">
    <property type="entry name" value="SNF2_RAD54_helicase_repair"/>
</dbReference>
<dbReference type="PROSITE" id="PS51194">
    <property type="entry name" value="HELICASE_CTER"/>
    <property type="match status" value="1"/>
</dbReference>
<dbReference type="InterPro" id="IPR001650">
    <property type="entry name" value="Helicase_C-like"/>
</dbReference>
<evidence type="ECO:0000256" key="21">
    <source>
        <dbReference type="ARBA" id="ARBA00079118"/>
    </source>
</evidence>
<keyword evidence="9" id="KW-0378">Hydrolase</keyword>
<dbReference type="Gene3D" id="3.40.50.300">
    <property type="entry name" value="P-loop containing nucleotide triphosphate hydrolases"/>
    <property type="match status" value="1"/>
</dbReference>
<dbReference type="FunFam" id="3.40.50.10810:FF:000094">
    <property type="entry name" value="DNA excision repair protein ERCC-6"/>
    <property type="match status" value="1"/>
</dbReference>
<organism evidence="25">
    <name type="scientific">Homalodisca liturata</name>
    <dbReference type="NCBI Taxonomy" id="320908"/>
    <lineage>
        <taxon>Eukaryota</taxon>
        <taxon>Metazoa</taxon>
        <taxon>Ecdysozoa</taxon>
        <taxon>Arthropoda</taxon>
        <taxon>Hexapoda</taxon>
        <taxon>Insecta</taxon>
        <taxon>Pterygota</taxon>
        <taxon>Neoptera</taxon>
        <taxon>Paraneoptera</taxon>
        <taxon>Hemiptera</taxon>
        <taxon>Auchenorrhyncha</taxon>
        <taxon>Membracoidea</taxon>
        <taxon>Cicadellidae</taxon>
        <taxon>Cicadellinae</taxon>
        <taxon>Proconiini</taxon>
        <taxon>Homalodisca</taxon>
    </lineage>
</organism>
<dbReference type="GO" id="GO:0051321">
    <property type="term" value="P:meiotic cell cycle"/>
    <property type="evidence" value="ECO:0007669"/>
    <property type="project" value="UniProtKB-KW"/>
</dbReference>
<evidence type="ECO:0000256" key="12">
    <source>
        <dbReference type="ARBA" id="ARBA00023125"/>
    </source>
</evidence>
<dbReference type="Pfam" id="PF25875">
    <property type="entry name" value="WHD_Rad26_CSB"/>
    <property type="match status" value="1"/>
</dbReference>
<evidence type="ECO:0000256" key="3">
    <source>
        <dbReference type="ARBA" id="ARBA00011467"/>
    </source>
</evidence>
<evidence type="ECO:0000256" key="11">
    <source>
        <dbReference type="ARBA" id="ARBA00022840"/>
    </source>
</evidence>
<accession>A0A1B6IHW0</accession>
<dbReference type="GO" id="GO:0051301">
    <property type="term" value="P:cell division"/>
    <property type="evidence" value="ECO:0007669"/>
    <property type="project" value="UniProtKB-KW"/>
</dbReference>
<keyword evidence="10" id="KW-0347">Helicase</keyword>
<dbReference type="InterPro" id="IPR058951">
    <property type="entry name" value="WHD_Rad26_CSB-like"/>
</dbReference>
<dbReference type="Pfam" id="PF00176">
    <property type="entry name" value="SNF2-rel_dom"/>
    <property type="match status" value="1"/>
</dbReference>
<name>A0A1B6IHW0_9HEMI</name>
<feature type="region of interest" description="Disordered" evidence="22">
    <location>
        <begin position="418"/>
        <end position="455"/>
    </location>
</feature>
<dbReference type="GO" id="GO:0008094">
    <property type="term" value="F:ATP-dependent activity, acting on DNA"/>
    <property type="evidence" value="ECO:0007669"/>
    <property type="project" value="TreeGrafter"/>
</dbReference>
<evidence type="ECO:0000259" key="24">
    <source>
        <dbReference type="PROSITE" id="PS51194"/>
    </source>
</evidence>
<dbReference type="FunFam" id="3.40.50.300:FF:000863">
    <property type="entry name" value="DNA excision repair protein ERCC-6"/>
    <property type="match status" value="1"/>
</dbReference>
<dbReference type="PROSITE" id="PS51192">
    <property type="entry name" value="HELICASE_ATP_BIND_1"/>
    <property type="match status" value="1"/>
</dbReference>
<evidence type="ECO:0000256" key="22">
    <source>
        <dbReference type="SAM" id="MobiDB-lite"/>
    </source>
</evidence>
<dbReference type="InterPro" id="IPR014001">
    <property type="entry name" value="Helicase_ATP-bd"/>
</dbReference>
<dbReference type="SMART" id="SM00490">
    <property type="entry name" value="HELICc"/>
    <property type="match status" value="1"/>
</dbReference>
<keyword evidence="13" id="KW-0234">DNA repair</keyword>
<dbReference type="CDD" id="cd18793">
    <property type="entry name" value="SF2_C_SNF"/>
    <property type="match status" value="1"/>
</dbReference>
<keyword evidence="5" id="KW-0132">Cell division</keyword>
<comment type="subunit">
    <text evidence="3">Interacts (via N-terminus) with spn-A/Rad51.</text>
</comment>
<dbReference type="SUPFAM" id="SSF52540">
    <property type="entry name" value="P-loop containing nucleoside triphosphate hydrolases"/>
    <property type="match status" value="2"/>
</dbReference>
<dbReference type="InterPro" id="IPR049730">
    <property type="entry name" value="SNF2/RAD54-like_C"/>
</dbReference>
<keyword evidence="8" id="KW-0498">Mitosis</keyword>
<evidence type="ECO:0000256" key="5">
    <source>
        <dbReference type="ARBA" id="ARBA00022618"/>
    </source>
</evidence>
<keyword evidence="12" id="KW-0238">DNA-binding</keyword>
<evidence type="ECO:0000256" key="2">
    <source>
        <dbReference type="ARBA" id="ARBA00007025"/>
    </source>
</evidence>
<evidence type="ECO:0000256" key="20">
    <source>
        <dbReference type="ARBA" id="ARBA00076356"/>
    </source>
</evidence>
<comment type="function">
    <text evidence="17">Involved in mitotic DNA repair and meiotic recombination. Functions in the recombinational DNA repair pathway. Essential for interhomolog gene conversion (GC), but may have a less important role in intersister GC than spn-A/Rad51. In the presence of DNA, spn-A/Rad51 enhances the ATPase activity of okr/Rad54.</text>
</comment>
<dbReference type="GO" id="GO:0006283">
    <property type="term" value="P:transcription-coupled nucleotide-excision repair"/>
    <property type="evidence" value="ECO:0007669"/>
    <property type="project" value="TreeGrafter"/>
</dbReference>
<keyword evidence="11" id="KW-0067">ATP-binding</keyword>
<evidence type="ECO:0000256" key="1">
    <source>
        <dbReference type="ARBA" id="ARBA00004123"/>
    </source>
</evidence>
<evidence type="ECO:0000256" key="8">
    <source>
        <dbReference type="ARBA" id="ARBA00022776"/>
    </source>
</evidence>
<keyword evidence="14" id="KW-0539">Nucleus</keyword>
<evidence type="ECO:0000256" key="4">
    <source>
        <dbReference type="ARBA" id="ARBA00015341"/>
    </source>
</evidence>
<sequence length="778" mass="88803">VTFVQYDIMPPPSDDIFLDEGHKIRNPDAQVTLVVKQLKTSHRIILSGSPMQNNLKELWSLFDFVFPGKLGTLPVFLEQFAVPITQGGYANASQVQVMTAFKCATVLKDTIAPYLLRRMKADVKCHVNLPEKNEQVLFCRLTDEQRNLYKNYVESGEVSRILEGRLKIFMGLITLRKICNHPDLYSGGPKLYPGETVESLPEEERYGHWKKSGKMAVVETLLRLWNRQGHRVLVFTQSRQMLAIMEVFVEKAGYKYLKLDGGTSIAARQPLINKFNQDTSYFVMLLTTRVGGLGVNLTGANRVLIYDPDWNPATDTQARERAWRIGQQQSVTVYRLITAGTIEEKMYHRQIFKQFLCNKVLKDPRQRRFFKSNDLYELFTLKETDVEGSTETAAIFAGTNSEVKLDPNKTYRCRKVEPRLNAQPPAETYSKKKAEKKKKAEEQLKKKKEDPSSDVCFSDEKIERMKKLAQMLSQKIVKNSTPEKNQPSRMVEKQELLQEEKNDMVLISDEELSNSKSDASRIKFDISEPSTSCFSESLDTSLAHKKHGHKSKHKDKKKKKRRLKDAKFEGETVPHLVKTSVAKSTEAEENEDGKSYATQDEYVLKKLFSNSGLQTAMQHDTIMEGGPADYALVEGEADRVAKQAVEKLRESQRECWRPTSGIPTFTGVNGARNFQPTKRFGKGTGVETMSSRELIEHIKKRNCAMDAKDADLELVRDIREFVSSQGGTVNTNQIINRFEGRLPEGSSPLFKSLLSKICTFYRAPDKLGYWTLKEEFNW</sequence>
<evidence type="ECO:0000256" key="9">
    <source>
        <dbReference type="ARBA" id="ARBA00022801"/>
    </source>
</evidence>
<feature type="non-terminal residue" evidence="25">
    <location>
        <position position="1"/>
    </location>
</feature>
<evidence type="ECO:0000256" key="15">
    <source>
        <dbReference type="ARBA" id="ARBA00023254"/>
    </source>
</evidence>